<name>A0A9W6MQF5_9PROT</name>
<dbReference type="Proteomes" id="UP001143486">
    <property type="component" value="Unassembled WGS sequence"/>
</dbReference>
<reference evidence="1" key="1">
    <citation type="journal article" date="2014" name="Int. J. Syst. Evol. Microbiol.">
        <title>Complete genome sequence of Corynebacterium casei LMG S-19264T (=DSM 44701T), isolated from a smear-ripened cheese.</title>
        <authorList>
            <consortium name="US DOE Joint Genome Institute (JGI-PGF)"/>
            <person name="Walter F."/>
            <person name="Albersmeier A."/>
            <person name="Kalinowski J."/>
            <person name="Ruckert C."/>
        </authorList>
    </citation>
    <scope>NUCLEOTIDE SEQUENCE</scope>
    <source>
        <strain evidence="1">VKM B-1513</strain>
    </source>
</reference>
<protein>
    <submittedName>
        <fullName evidence="1">Uncharacterized protein</fullName>
    </submittedName>
</protein>
<reference evidence="1" key="2">
    <citation type="submission" date="2023-01" db="EMBL/GenBank/DDBJ databases">
        <authorList>
            <person name="Sun Q."/>
            <person name="Evtushenko L."/>
        </authorList>
    </citation>
    <scope>NUCLEOTIDE SEQUENCE</scope>
    <source>
        <strain evidence="1">VKM B-1513</strain>
    </source>
</reference>
<dbReference type="AlphaFoldDB" id="A0A9W6MQF5"/>
<dbReference type="Pfam" id="PF10670">
    <property type="entry name" value="DUF4198"/>
    <property type="match status" value="1"/>
</dbReference>
<organism evidence="1 2">
    <name type="scientific">Maricaulis virginensis</name>
    <dbReference type="NCBI Taxonomy" id="144022"/>
    <lineage>
        <taxon>Bacteria</taxon>
        <taxon>Pseudomonadati</taxon>
        <taxon>Pseudomonadota</taxon>
        <taxon>Alphaproteobacteria</taxon>
        <taxon>Maricaulales</taxon>
        <taxon>Maricaulaceae</taxon>
        <taxon>Maricaulis</taxon>
    </lineage>
</organism>
<dbReference type="InterPro" id="IPR019613">
    <property type="entry name" value="DUF4198"/>
</dbReference>
<keyword evidence="2" id="KW-1185">Reference proteome</keyword>
<sequence>MWATGDTVEVGLTSALEFPNIESGPRLDRISFTSVSVANAPVEDLTFREGAAALTLSFQAHESGFSVVAMSTHPRAGEISPENTAAYLDEIEASPAVRQAFEDLPGSPALNRSYSKHTKTFLCIDTCDVGEEAGEAPLGQALEFVSIGGEERAFALLRDGQSVANQRVTIYSSDGEHAAVTTNQDGVVNVSSDFTGVVLLSAIWVTAPDHPSGNYHSDQATLTTRLD</sequence>
<gene>
    <name evidence="1" type="ORF">GCM10017621_34290</name>
</gene>
<comment type="caution">
    <text evidence="1">The sequence shown here is derived from an EMBL/GenBank/DDBJ whole genome shotgun (WGS) entry which is preliminary data.</text>
</comment>
<accession>A0A9W6MQF5</accession>
<proteinExistence type="predicted"/>
<evidence type="ECO:0000313" key="2">
    <source>
        <dbReference type="Proteomes" id="UP001143486"/>
    </source>
</evidence>
<dbReference type="EMBL" id="BSFE01000016">
    <property type="protein sequence ID" value="GLK53921.1"/>
    <property type="molecule type" value="Genomic_DNA"/>
</dbReference>
<evidence type="ECO:0000313" key="1">
    <source>
        <dbReference type="EMBL" id="GLK53921.1"/>
    </source>
</evidence>